<gene>
    <name evidence="4" type="ORF">PVAG01_05913</name>
</gene>
<feature type="compositionally biased region" description="Basic residues" evidence="2">
    <location>
        <begin position="114"/>
        <end position="125"/>
    </location>
</feature>
<keyword evidence="3" id="KW-0812">Transmembrane</keyword>
<evidence type="ECO:0000256" key="2">
    <source>
        <dbReference type="SAM" id="MobiDB-lite"/>
    </source>
</evidence>
<keyword evidence="1" id="KW-0175">Coiled coil</keyword>
<evidence type="ECO:0000256" key="3">
    <source>
        <dbReference type="SAM" id="Phobius"/>
    </source>
</evidence>
<feature type="region of interest" description="Disordered" evidence="2">
    <location>
        <begin position="379"/>
        <end position="494"/>
    </location>
</feature>
<accession>A0ABR4PEP1</accession>
<feature type="coiled-coil region" evidence="1">
    <location>
        <begin position="24"/>
        <end position="54"/>
    </location>
</feature>
<feature type="compositionally biased region" description="Low complexity" evidence="2">
    <location>
        <begin position="434"/>
        <end position="444"/>
    </location>
</feature>
<evidence type="ECO:0000313" key="4">
    <source>
        <dbReference type="EMBL" id="KAL3421757.1"/>
    </source>
</evidence>
<feature type="compositionally biased region" description="Basic residues" evidence="2">
    <location>
        <begin position="475"/>
        <end position="494"/>
    </location>
</feature>
<proteinExistence type="predicted"/>
<reference evidence="4 5" key="1">
    <citation type="submission" date="2024-06" db="EMBL/GenBank/DDBJ databases">
        <title>Complete genome of Phlyctema vagabunda strain 19-DSS-EL-015.</title>
        <authorList>
            <person name="Fiorenzani C."/>
        </authorList>
    </citation>
    <scope>NUCLEOTIDE SEQUENCE [LARGE SCALE GENOMIC DNA]</scope>
    <source>
        <strain evidence="4 5">19-DSS-EL-015</strain>
    </source>
</reference>
<dbReference type="EMBL" id="JBFCZG010000005">
    <property type="protein sequence ID" value="KAL3421757.1"/>
    <property type="molecule type" value="Genomic_DNA"/>
</dbReference>
<feature type="compositionally biased region" description="Basic and acidic residues" evidence="2">
    <location>
        <begin position="131"/>
        <end position="141"/>
    </location>
</feature>
<protein>
    <submittedName>
        <fullName evidence="4">Uncharacterized protein</fullName>
    </submittedName>
</protein>
<feature type="compositionally biased region" description="Basic and acidic residues" evidence="2">
    <location>
        <begin position="385"/>
        <end position="407"/>
    </location>
</feature>
<feature type="region of interest" description="Disordered" evidence="2">
    <location>
        <begin position="59"/>
        <end position="149"/>
    </location>
</feature>
<keyword evidence="5" id="KW-1185">Reference proteome</keyword>
<keyword evidence="3" id="KW-0472">Membrane</keyword>
<evidence type="ECO:0000313" key="5">
    <source>
        <dbReference type="Proteomes" id="UP001629113"/>
    </source>
</evidence>
<feature type="transmembrane region" description="Helical" evidence="3">
    <location>
        <begin position="304"/>
        <end position="325"/>
    </location>
</feature>
<feature type="compositionally biased region" description="Basic and acidic residues" evidence="2">
    <location>
        <begin position="465"/>
        <end position="474"/>
    </location>
</feature>
<evidence type="ECO:0000256" key="1">
    <source>
        <dbReference type="SAM" id="Coils"/>
    </source>
</evidence>
<feature type="compositionally biased region" description="Low complexity" evidence="2">
    <location>
        <begin position="408"/>
        <end position="420"/>
    </location>
</feature>
<keyword evidence="3" id="KW-1133">Transmembrane helix</keyword>
<organism evidence="4 5">
    <name type="scientific">Phlyctema vagabunda</name>
    <dbReference type="NCBI Taxonomy" id="108571"/>
    <lineage>
        <taxon>Eukaryota</taxon>
        <taxon>Fungi</taxon>
        <taxon>Dikarya</taxon>
        <taxon>Ascomycota</taxon>
        <taxon>Pezizomycotina</taxon>
        <taxon>Leotiomycetes</taxon>
        <taxon>Helotiales</taxon>
        <taxon>Dermateaceae</taxon>
        <taxon>Phlyctema</taxon>
    </lineage>
</organism>
<sequence length="494" mass="55101">MPVMESITIINKSGKVVSTGKHLVNIFKDARDAYQEKKAELRAETQKRIEYKNAQKLLSAHEETRSVASSRHSHRSHRSHRTSATRDGDRSRPPLTIRNLEHISEVGSETGSRRSSRRGSSHRGGPRSSSHHGERVEDHYDPPPSYRAPYMETALESRPDLLRRQTDHINDQHTIARRPLPRHSASNPSLYDHERDNVDMNLAYGDLPHPSSLDITLAQHPDDQEAELKATVFKLDNLLLEAQCLQHSATTIISSLQANPEAMAAVALTLAELSNLVTKMSPAILTALKSSSPAAFALLASPQFLIAGGVALGVTVVMFGGFKIIKKIQAQAEARKDSMRMEEAMVFEGDVGSEMSSIDTWRRGIAEAEVQSVATSVSGEFITPEADRQRKERIRERAREERRERQTEVASVRSASVRSESTVRRKDVPRRGSSKSVISTTTTEKTSKDEEKKKKNHSALAILFKKKEGKEYKKEKKSRAGSHAGSHHPRMIEV</sequence>
<feature type="compositionally biased region" description="Basic and acidic residues" evidence="2">
    <location>
        <begin position="421"/>
        <end position="430"/>
    </location>
</feature>
<dbReference type="Proteomes" id="UP001629113">
    <property type="component" value="Unassembled WGS sequence"/>
</dbReference>
<name>A0ABR4PEP1_9HELO</name>
<comment type="caution">
    <text evidence="4">The sequence shown here is derived from an EMBL/GenBank/DDBJ whole genome shotgun (WGS) entry which is preliminary data.</text>
</comment>
<feature type="compositionally biased region" description="Basic residues" evidence="2">
    <location>
        <begin position="71"/>
        <end position="83"/>
    </location>
</feature>
<feature type="region of interest" description="Disordered" evidence="2">
    <location>
        <begin position="170"/>
        <end position="191"/>
    </location>
</feature>